<dbReference type="SUPFAM" id="SSF52047">
    <property type="entry name" value="RNI-like"/>
    <property type="match status" value="1"/>
</dbReference>
<accession>K0KI30</accession>
<dbReference type="Proteomes" id="UP000009328">
    <property type="component" value="Unassembled WGS sequence"/>
</dbReference>
<evidence type="ECO:0000313" key="1">
    <source>
        <dbReference type="EMBL" id="CCH41812.1"/>
    </source>
</evidence>
<reference evidence="1 2" key="1">
    <citation type="journal article" date="2012" name="Eukaryot. Cell">
        <title>Draft genome sequence of Wickerhamomyces ciferrii NRRL Y-1031 F-60-10.</title>
        <authorList>
            <person name="Schneider J."/>
            <person name="Andrea H."/>
            <person name="Blom J."/>
            <person name="Jaenicke S."/>
            <person name="Ruckert C."/>
            <person name="Schorsch C."/>
            <person name="Szczepanowski R."/>
            <person name="Farwick M."/>
            <person name="Goesmann A."/>
            <person name="Puhler A."/>
            <person name="Schaffer S."/>
            <person name="Tauch A."/>
            <person name="Kohler T."/>
            <person name="Brinkrolf K."/>
        </authorList>
    </citation>
    <scope>NUCLEOTIDE SEQUENCE [LARGE SCALE GENOMIC DNA]</scope>
    <source>
        <strain evidence="2">ATCC 14091 / BCRC 22168 / CBS 111 / JCM 3599 / NBRC 0793 / NRRL Y-1031 F-60-10</strain>
    </source>
</reference>
<name>K0KI30_WICCF</name>
<keyword evidence="2" id="KW-1185">Reference proteome</keyword>
<dbReference type="InterPro" id="IPR032675">
    <property type="entry name" value="LRR_dom_sf"/>
</dbReference>
<gene>
    <name evidence="1" type="ORF">BN7_1351</name>
</gene>
<dbReference type="AlphaFoldDB" id="K0KI30"/>
<dbReference type="EMBL" id="CAIF01000029">
    <property type="protein sequence ID" value="CCH41812.1"/>
    <property type="molecule type" value="Genomic_DNA"/>
</dbReference>
<dbReference type="InParanoid" id="K0KI30"/>
<comment type="caution">
    <text evidence="1">The sequence shown here is derived from an EMBL/GenBank/DDBJ whole genome shotgun (WGS) entry which is preliminary data.</text>
</comment>
<dbReference type="HOGENOM" id="CLU_797420_0_0_1"/>
<dbReference type="Gene3D" id="3.80.10.10">
    <property type="entry name" value="Ribonuclease Inhibitor"/>
    <property type="match status" value="1"/>
</dbReference>
<proteinExistence type="predicted"/>
<organism evidence="1 2">
    <name type="scientific">Wickerhamomyces ciferrii (strain ATCC 14091 / BCRC 22168 / CBS 111 / JCM 3599 / NBRC 0793 / NRRL Y-1031 F-60-10)</name>
    <name type="common">Yeast</name>
    <name type="synonym">Pichia ciferrii</name>
    <dbReference type="NCBI Taxonomy" id="1206466"/>
    <lineage>
        <taxon>Eukaryota</taxon>
        <taxon>Fungi</taxon>
        <taxon>Dikarya</taxon>
        <taxon>Ascomycota</taxon>
        <taxon>Saccharomycotina</taxon>
        <taxon>Saccharomycetes</taxon>
        <taxon>Phaffomycetales</taxon>
        <taxon>Wickerhamomycetaceae</taxon>
        <taxon>Wickerhamomyces</taxon>
    </lineage>
</organism>
<sequence>MEAGGFSLFSKTITIISFKNDIYVENFMNFFKLPNIKSIHGLMLRRFELLMSAKLFDEVIERLENLSISFCNYHYTLNPFEFGASSSAIFPNLKTLKMTTESKTRLNFVGIEFPVLEKLSLVGSFTEFTIDSYSFKKIKSIELDTNDGTNVFQQLVKNSNLKFIEHVKLSKINFNTFIRNGHKYKHLKTLKIGEFTEISNIDELAGHKIILKSLECLEIQDCGNLDLLKLFKIPNIKKMELLRATTHYDNEFCFHHQYYPKLEDLMIQMSYHSSHPPFKIELPTLKTLYINKKFLNDFRHLNEVNMWDLSGKFDRYGRRLTV</sequence>
<protein>
    <submittedName>
        <fullName evidence="1">Uncharacterized protein</fullName>
    </submittedName>
</protein>
<evidence type="ECO:0000313" key="2">
    <source>
        <dbReference type="Proteomes" id="UP000009328"/>
    </source>
</evidence>